<dbReference type="RefSeq" id="YP_009448833.1">
    <property type="nucleotide sequence ID" value="NC_036594.1"/>
</dbReference>
<name>A0A2I2L4T8_9VIRU</name>
<dbReference type="KEGG" id="vg:35382436"/>
<sequence>MEYDINILPTEILSIILGNGSYDDLINYCYSSNKTLQSCDTQYVRNTIINKFLPSGSNYNQYSFEELLQLAKFNIMHVLDLYKYVYLNDKLDANMRLAIEFINTEAYAKGIIDTYILPFMIDDNYDIPVKSNGELDWLLQLGIKDLMLLCGIIYPIDSLLDIIIMYPVSKIIYNYNMKTLFSRMFWTKRSKEDIVDVLEKYLYQMDNIYGQYFRNRADKDIRWGSGQLELNVKSFLYYCVKFNRADILNYKLPEIIPKYLNSYNINNIMKDIYNKFGKDVPIRMTNVIRELMGLHGIGGTYSELYSGYVVNGGIILPEIKSIFETIYTPAHINYAKNWFESKTFPVNYMKYLGIVFQR</sequence>
<organism evidence="1">
    <name type="scientific">Orpheovirus IHUMI-LCC2</name>
    <dbReference type="NCBI Taxonomy" id="2023057"/>
    <lineage>
        <taxon>Viruses</taxon>
        <taxon>Varidnaviria</taxon>
        <taxon>Bamfordvirae</taxon>
        <taxon>Nucleocytoviricota</taxon>
        <taxon>Megaviricetes</taxon>
        <taxon>Pimascovirales</taxon>
        <taxon>Ocovirineae</taxon>
        <taxon>Orpheoviridae</taxon>
        <taxon>Alphaorpheovirus</taxon>
        <taxon>Alphaorpheovirus massiliense</taxon>
    </lineage>
</organism>
<dbReference type="GeneID" id="35382436"/>
<protein>
    <submittedName>
        <fullName evidence="1">Uncharacterized protein</fullName>
    </submittedName>
</protein>
<reference evidence="1" key="1">
    <citation type="submission" date="2017-08" db="EMBL/GenBank/DDBJ databases">
        <authorList>
            <consortium name="Urmite Genomes"/>
        </authorList>
    </citation>
    <scope>NUCLEOTIDE SEQUENCE [LARGE SCALE GENOMIC DNA]</scope>
    <source>
        <strain evidence="1">IHUMI-LCC2</strain>
    </source>
</reference>
<dbReference type="Proteomes" id="UP000236316">
    <property type="component" value="Segment"/>
</dbReference>
<proteinExistence type="predicted"/>
<accession>A0A2I2L4T8</accession>
<keyword evidence="2" id="KW-1185">Reference proteome</keyword>
<dbReference type="EMBL" id="LT906555">
    <property type="protein sequence ID" value="SNW62531.1"/>
    <property type="molecule type" value="Genomic_DNA"/>
</dbReference>
<evidence type="ECO:0000313" key="1">
    <source>
        <dbReference type="EMBL" id="SNW62531.1"/>
    </source>
</evidence>
<evidence type="ECO:0000313" key="2">
    <source>
        <dbReference type="Proteomes" id="UP000236316"/>
    </source>
</evidence>
<gene>
    <name evidence="1" type="ORF">ORPV_627</name>
</gene>